<reference evidence="6" key="1">
    <citation type="submission" date="2022-06" db="EMBL/GenBank/DDBJ databases">
        <title>A novel DMS-producing enzyme.</title>
        <authorList>
            <person name="Zhang Y."/>
        </authorList>
    </citation>
    <scope>NUCLEOTIDE SEQUENCE</scope>
    <source>
        <strain evidence="6">RT37</strain>
    </source>
</reference>
<dbReference type="AlphaFoldDB" id="A0AAU7KFM1"/>
<organism evidence="6">
    <name type="scientific">Halomonas sp. RT37</name>
    <dbReference type="NCBI Taxonomy" id="2950872"/>
    <lineage>
        <taxon>Bacteria</taxon>
        <taxon>Pseudomonadati</taxon>
        <taxon>Pseudomonadota</taxon>
        <taxon>Gammaproteobacteria</taxon>
        <taxon>Oceanospirillales</taxon>
        <taxon>Halomonadaceae</taxon>
        <taxon>Halomonas</taxon>
    </lineage>
</organism>
<accession>A0AAU7KFM1</accession>
<dbReference type="PANTHER" id="PTHR47470:SF1">
    <property type="entry name" value="FAD-DEPENDENT OXIDOREDUCTASE 2 FAD BINDING DOMAIN-CONTAINING PROTEIN"/>
    <property type="match status" value="1"/>
</dbReference>
<dbReference type="RefSeq" id="WP_146164648.1">
    <property type="nucleotide sequence ID" value="NZ_CP098827.1"/>
</dbReference>
<evidence type="ECO:0000256" key="5">
    <source>
        <dbReference type="ARBA" id="ARBA00023002"/>
    </source>
</evidence>
<keyword evidence="4" id="KW-0274">FAD</keyword>
<gene>
    <name evidence="6" type="ORF">NFG58_17220</name>
</gene>
<dbReference type="InterPro" id="IPR052542">
    <property type="entry name" value="Cholesterol_Oxidase"/>
</dbReference>
<protein>
    <submittedName>
        <fullName evidence="6">Uncharacterized protein</fullName>
    </submittedName>
</protein>
<keyword evidence="5" id="KW-0560">Oxidoreductase</keyword>
<sequence>MNTTNPMLAGLLFEETMRGHFSLGSQAPERGERLGHAEGTELALHAKVQIDDMGAFLADDRHHGRLGGVVDFAPLGLGLVILEGDFQLFSQGPGAGRQMVYDAVLELDERRLFLHGVKRVNDDPGPDLWRDTTTLYTTLHEGESATADILGAGILHLGVAELMAMLKTMTPTGQGDLRTVADFGRFFFGELWHLYAPWVIRREPEA</sequence>
<evidence type="ECO:0000256" key="4">
    <source>
        <dbReference type="ARBA" id="ARBA00022827"/>
    </source>
</evidence>
<evidence type="ECO:0000256" key="3">
    <source>
        <dbReference type="ARBA" id="ARBA00022630"/>
    </source>
</evidence>
<dbReference type="EMBL" id="CP098827">
    <property type="protein sequence ID" value="XBO70336.1"/>
    <property type="molecule type" value="Genomic_DNA"/>
</dbReference>
<evidence type="ECO:0000256" key="1">
    <source>
        <dbReference type="ARBA" id="ARBA00001974"/>
    </source>
</evidence>
<comment type="similarity">
    <text evidence="2">Belongs to the GMC oxidoreductase family.</text>
</comment>
<keyword evidence="3" id="KW-0285">Flavoprotein</keyword>
<name>A0AAU7KFM1_9GAMM</name>
<evidence type="ECO:0000313" key="6">
    <source>
        <dbReference type="EMBL" id="XBO70336.1"/>
    </source>
</evidence>
<evidence type="ECO:0000256" key="2">
    <source>
        <dbReference type="ARBA" id="ARBA00010790"/>
    </source>
</evidence>
<dbReference type="GO" id="GO:0016491">
    <property type="term" value="F:oxidoreductase activity"/>
    <property type="evidence" value="ECO:0007669"/>
    <property type="project" value="UniProtKB-KW"/>
</dbReference>
<proteinExistence type="inferred from homology"/>
<dbReference type="PANTHER" id="PTHR47470">
    <property type="entry name" value="CHOLESTEROL OXIDASE"/>
    <property type="match status" value="1"/>
</dbReference>
<comment type="cofactor">
    <cofactor evidence="1">
        <name>FAD</name>
        <dbReference type="ChEBI" id="CHEBI:57692"/>
    </cofactor>
</comment>